<dbReference type="InterPro" id="IPR003593">
    <property type="entry name" value="AAA+_ATPase"/>
</dbReference>
<dbReference type="PANTHER" id="PTHR42781">
    <property type="entry name" value="SPERMIDINE/PUTRESCINE IMPORT ATP-BINDING PROTEIN POTA"/>
    <property type="match status" value="1"/>
</dbReference>
<dbReference type="GO" id="GO:0016887">
    <property type="term" value="F:ATP hydrolysis activity"/>
    <property type="evidence" value="ECO:0007669"/>
    <property type="project" value="InterPro"/>
</dbReference>
<dbReference type="RefSeq" id="WP_191163515.1">
    <property type="nucleotide sequence ID" value="NZ_JACWMX010000004.1"/>
</dbReference>
<keyword evidence="3 5" id="KW-0067">ATP-binding</keyword>
<protein>
    <submittedName>
        <fullName evidence="5">ATP-binding cassette domain-containing protein</fullName>
    </submittedName>
</protein>
<dbReference type="EMBL" id="JACWMX010000004">
    <property type="protein sequence ID" value="MBD1393779.1"/>
    <property type="molecule type" value="Genomic_DNA"/>
</dbReference>
<evidence type="ECO:0000256" key="1">
    <source>
        <dbReference type="ARBA" id="ARBA00022448"/>
    </source>
</evidence>
<feature type="domain" description="ABC transporter" evidence="4">
    <location>
        <begin position="1"/>
        <end position="207"/>
    </location>
</feature>
<keyword evidence="6" id="KW-1185">Reference proteome</keyword>
<dbReference type="SMART" id="SM00382">
    <property type="entry name" value="AAA"/>
    <property type="match status" value="1"/>
</dbReference>
<keyword evidence="1" id="KW-0813">Transport</keyword>
<name>A0A926NKK8_9SPHI</name>
<sequence>MITVNIQKKLKAYNGVQLLHLQKAFVPGSITRITGPSGAGKTTFLKMIAGLIKPDSGIIKAYEVWFDADKKINLPPQQRKTGFVFQDYALFPNMTVKQHLEYATDDAAWIERLLAIGGLDTFTAHKPEYLSGGQQQRLAILRALAIKPRLLLMDEPFSALDIKMKGGLLTDLQKLFKELQATVIIVSHNPQELDGIADDELVIGSEV</sequence>
<reference evidence="5" key="1">
    <citation type="submission" date="2020-09" db="EMBL/GenBank/DDBJ databases">
        <title>Novel species of Mucilaginibacter isolated from a glacier on the Tibetan Plateau.</title>
        <authorList>
            <person name="Liu Q."/>
            <person name="Xin Y.-H."/>
        </authorList>
    </citation>
    <scope>NUCLEOTIDE SEQUENCE</scope>
    <source>
        <strain evidence="5">ZB1P21</strain>
    </source>
</reference>
<dbReference type="GO" id="GO:0005524">
    <property type="term" value="F:ATP binding"/>
    <property type="evidence" value="ECO:0007669"/>
    <property type="project" value="UniProtKB-KW"/>
</dbReference>
<dbReference type="AlphaFoldDB" id="A0A926NKK8"/>
<organism evidence="5 6">
    <name type="scientific">Mucilaginibacter glaciei</name>
    <dbReference type="NCBI Taxonomy" id="2772109"/>
    <lineage>
        <taxon>Bacteria</taxon>
        <taxon>Pseudomonadati</taxon>
        <taxon>Bacteroidota</taxon>
        <taxon>Sphingobacteriia</taxon>
        <taxon>Sphingobacteriales</taxon>
        <taxon>Sphingobacteriaceae</taxon>
        <taxon>Mucilaginibacter</taxon>
    </lineage>
</organism>
<accession>A0A926NKK8</accession>
<evidence type="ECO:0000256" key="3">
    <source>
        <dbReference type="ARBA" id="ARBA00022840"/>
    </source>
</evidence>
<dbReference type="SUPFAM" id="SSF52540">
    <property type="entry name" value="P-loop containing nucleoside triphosphate hydrolases"/>
    <property type="match status" value="1"/>
</dbReference>
<evidence type="ECO:0000313" key="6">
    <source>
        <dbReference type="Proteomes" id="UP000619078"/>
    </source>
</evidence>
<evidence type="ECO:0000256" key="2">
    <source>
        <dbReference type="ARBA" id="ARBA00022741"/>
    </source>
</evidence>
<dbReference type="PROSITE" id="PS00211">
    <property type="entry name" value="ABC_TRANSPORTER_1"/>
    <property type="match status" value="1"/>
</dbReference>
<dbReference type="InterPro" id="IPR027417">
    <property type="entry name" value="P-loop_NTPase"/>
</dbReference>
<comment type="caution">
    <text evidence="5">The sequence shown here is derived from an EMBL/GenBank/DDBJ whole genome shotgun (WGS) entry which is preliminary data.</text>
</comment>
<evidence type="ECO:0000313" key="5">
    <source>
        <dbReference type="EMBL" id="MBD1393779.1"/>
    </source>
</evidence>
<dbReference type="Gene3D" id="3.40.50.300">
    <property type="entry name" value="P-loop containing nucleotide triphosphate hydrolases"/>
    <property type="match status" value="1"/>
</dbReference>
<dbReference type="Pfam" id="PF00005">
    <property type="entry name" value="ABC_tran"/>
    <property type="match status" value="1"/>
</dbReference>
<dbReference type="Proteomes" id="UP000619078">
    <property type="component" value="Unassembled WGS sequence"/>
</dbReference>
<proteinExistence type="predicted"/>
<dbReference type="InterPro" id="IPR017871">
    <property type="entry name" value="ABC_transporter-like_CS"/>
</dbReference>
<evidence type="ECO:0000259" key="4">
    <source>
        <dbReference type="PROSITE" id="PS50893"/>
    </source>
</evidence>
<dbReference type="PROSITE" id="PS50893">
    <property type="entry name" value="ABC_TRANSPORTER_2"/>
    <property type="match status" value="1"/>
</dbReference>
<keyword evidence="2" id="KW-0547">Nucleotide-binding</keyword>
<dbReference type="InterPro" id="IPR003439">
    <property type="entry name" value="ABC_transporter-like_ATP-bd"/>
</dbReference>
<dbReference type="PANTHER" id="PTHR42781:SF4">
    <property type="entry name" value="SPERMIDINE_PUTRESCINE IMPORT ATP-BINDING PROTEIN POTA"/>
    <property type="match status" value="1"/>
</dbReference>
<dbReference type="InterPro" id="IPR050093">
    <property type="entry name" value="ABC_SmlMolc_Importer"/>
</dbReference>
<gene>
    <name evidence="5" type="ORF">IDJ76_11785</name>
</gene>